<keyword evidence="3" id="KW-1185">Reference proteome</keyword>
<organism evidence="2 3">
    <name type="scientific">Streptomyces mexicanus</name>
    <dbReference type="NCBI Taxonomy" id="178566"/>
    <lineage>
        <taxon>Bacteria</taxon>
        <taxon>Bacillati</taxon>
        <taxon>Actinomycetota</taxon>
        <taxon>Actinomycetes</taxon>
        <taxon>Kitasatosporales</taxon>
        <taxon>Streptomycetaceae</taxon>
        <taxon>Streptomyces</taxon>
    </lineage>
</organism>
<proteinExistence type="predicted"/>
<evidence type="ECO:0000313" key="2">
    <source>
        <dbReference type="EMBL" id="MBC2869618.1"/>
    </source>
</evidence>
<comment type="caution">
    <text evidence="2">The sequence shown here is derived from an EMBL/GenBank/DDBJ whole genome shotgun (WGS) entry which is preliminary data.</text>
</comment>
<feature type="region of interest" description="Disordered" evidence="1">
    <location>
        <begin position="114"/>
        <end position="165"/>
    </location>
</feature>
<dbReference type="EMBL" id="JACMHY010000020">
    <property type="protein sequence ID" value="MBC2869618.1"/>
    <property type="molecule type" value="Genomic_DNA"/>
</dbReference>
<evidence type="ECO:0000313" key="3">
    <source>
        <dbReference type="Proteomes" id="UP000517694"/>
    </source>
</evidence>
<accession>A0A7X1LTW9</accession>
<name>A0A7X1LTW9_9ACTN</name>
<gene>
    <name evidence="2" type="ORF">H1R13_33125</name>
</gene>
<dbReference type="RefSeq" id="WP_185948381.1">
    <property type="nucleotide sequence ID" value="NZ_JACMHY010000020.1"/>
</dbReference>
<reference evidence="2 3" key="1">
    <citation type="submission" date="2020-08" db="EMBL/GenBank/DDBJ databases">
        <title>Whole-Genome Sequence of French Clinical Streptomyces mexicanus Strain Q0842.</title>
        <authorList>
            <person name="Boxberger M."/>
            <person name="La Scola B."/>
        </authorList>
    </citation>
    <scope>NUCLEOTIDE SEQUENCE [LARGE SCALE GENOMIC DNA]</scope>
    <source>
        <strain evidence="2 3">Marseille-Q0842</strain>
    </source>
</reference>
<sequence length="165" mass="17835">MRTTADRFVVRPAWWEQVAVRRREVCVPLAAVRRVTVEPDWWRALRGSRQSGVQVPGVVCVGVRAHQAGRDFVALRPGRPVVCVELWPGAAFSLLAVSAPGVRAAETTAAALRRAAPRLDDSTPYRQPLPVPEEPDGQRKAEAPALPGDPGQPKPDRGPGSADDV</sequence>
<dbReference type="AlphaFoldDB" id="A0A7X1LTW9"/>
<protein>
    <submittedName>
        <fullName evidence="2">Uncharacterized protein</fullName>
    </submittedName>
</protein>
<dbReference type="Proteomes" id="UP000517694">
    <property type="component" value="Unassembled WGS sequence"/>
</dbReference>
<evidence type="ECO:0000256" key="1">
    <source>
        <dbReference type="SAM" id="MobiDB-lite"/>
    </source>
</evidence>